<evidence type="ECO:0000313" key="2">
    <source>
        <dbReference type="EMBL" id="MEN3749616.1"/>
    </source>
</evidence>
<accession>A0ABV0BFM6</accession>
<evidence type="ECO:0000256" key="1">
    <source>
        <dbReference type="SAM" id="MobiDB-lite"/>
    </source>
</evidence>
<feature type="compositionally biased region" description="Low complexity" evidence="1">
    <location>
        <begin position="1"/>
        <end position="22"/>
    </location>
</feature>
<keyword evidence="3" id="KW-1185">Reference proteome</keyword>
<organism evidence="2 3">
    <name type="scientific">Sphingomonas rustica</name>
    <dbReference type="NCBI Taxonomy" id="3103142"/>
    <lineage>
        <taxon>Bacteria</taxon>
        <taxon>Pseudomonadati</taxon>
        <taxon>Pseudomonadota</taxon>
        <taxon>Alphaproteobacteria</taxon>
        <taxon>Sphingomonadales</taxon>
        <taxon>Sphingomonadaceae</taxon>
        <taxon>Sphingomonas</taxon>
    </lineage>
</organism>
<dbReference type="EMBL" id="JBDIZK010000015">
    <property type="protein sequence ID" value="MEN3749616.1"/>
    <property type="molecule type" value="Genomic_DNA"/>
</dbReference>
<gene>
    <name evidence="2" type="ORF">TPR58_20755</name>
</gene>
<reference evidence="2 3" key="1">
    <citation type="submission" date="2024-05" db="EMBL/GenBank/DDBJ databases">
        <title>Sphingomonas sp. HF-S3 16S ribosomal RNA gene Genome sequencing and assembly.</title>
        <authorList>
            <person name="Lee H."/>
        </authorList>
    </citation>
    <scope>NUCLEOTIDE SEQUENCE [LARGE SCALE GENOMIC DNA]</scope>
    <source>
        <strain evidence="2 3">HF-S3</strain>
    </source>
</reference>
<dbReference type="Proteomes" id="UP001427805">
    <property type="component" value="Unassembled WGS sequence"/>
</dbReference>
<dbReference type="RefSeq" id="WP_346248661.1">
    <property type="nucleotide sequence ID" value="NZ_JBDIZK010000015.1"/>
</dbReference>
<evidence type="ECO:0000313" key="3">
    <source>
        <dbReference type="Proteomes" id="UP001427805"/>
    </source>
</evidence>
<feature type="region of interest" description="Disordered" evidence="1">
    <location>
        <begin position="1"/>
        <end position="72"/>
    </location>
</feature>
<name>A0ABV0BFM6_9SPHN</name>
<proteinExistence type="predicted"/>
<comment type="caution">
    <text evidence="2">The sequence shown here is derived from an EMBL/GenBank/DDBJ whole genome shotgun (WGS) entry which is preliminary data.</text>
</comment>
<protein>
    <submittedName>
        <fullName evidence="2">Antitoxin Xre/MbcA/ParS toxin-binding domain-containing protein</fullName>
    </submittedName>
</protein>
<sequence length="147" mass="14955">MTDTPPTEPETQTDAPAIDAPAPDGPGPDGDPAPIIVPDSDTAPGAEPPIRLDAEADPAQPEARPRTKPFRKKFTTVRLDPASAARQSRIALFAWDKLGGKDGASAFLNSHDDALGGRPLDLAVASDAGLAAVEQAITARAASGTGG</sequence>